<reference evidence="1" key="1">
    <citation type="submission" date="2023-03" db="EMBL/GenBank/DDBJ databases">
        <title>Massive genome expansion in bonnet fungi (Mycena s.s.) driven by repeated elements and novel gene families across ecological guilds.</title>
        <authorList>
            <consortium name="Lawrence Berkeley National Laboratory"/>
            <person name="Harder C.B."/>
            <person name="Miyauchi S."/>
            <person name="Viragh M."/>
            <person name="Kuo A."/>
            <person name="Thoen E."/>
            <person name="Andreopoulos B."/>
            <person name="Lu D."/>
            <person name="Skrede I."/>
            <person name="Drula E."/>
            <person name="Henrissat B."/>
            <person name="Morin E."/>
            <person name="Kohler A."/>
            <person name="Barry K."/>
            <person name="LaButti K."/>
            <person name="Morin E."/>
            <person name="Salamov A."/>
            <person name="Lipzen A."/>
            <person name="Mereny Z."/>
            <person name="Hegedus B."/>
            <person name="Baldrian P."/>
            <person name="Stursova M."/>
            <person name="Weitz H."/>
            <person name="Taylor A."/>
            <person name="Grigoriev I.V."/>
            <person name="Nagy L.G."/>
            <person name="Martin F."/>
            <person name="Kauserud H."/>
        </authorList>
    </citation>
    <scope>NUCLEOTIDE SEQUENCE</scope>
    <source>
        <strain evidence="1">CBHHK002</strain>
    </source>
</reference>
<name>A0AAD6Z392_9AGAR</name>
<dbReference type="AlphaFoldDB" id="A0AAD6Z392"/>
<keyword evidence="2" id="KW-1185">Reference proteome</keyword>
<organism evidence="1 2">
    <name type="scientific">Mycena albidolilacea</name>
    <dbReference type="NCBI Taxonomy" id="1033008"/>
    <lineage>
        <taxon>Eukaryota</taxon>
        <taxon>Fungi</taxon>
        <taxon>Dikarya</taxon>
        <taxon>Basidiomycota</taxon>
        <taxon>Agaricomycotina</taxon>
        <taxon>Agaricomycetes</taxon>
        <taxon>Agaricomycetidae</taxon>
        <taxon>Agaricales</taxon>
        <taxon>Marasmiineae</taxon>
        <taxon>Mycenaceae</taxon>
        <taxon>Mycena</taxon>
    </lineage>
</organism>
<comment type="caution">
    <text evidence="1">The sequence shown here is derived from an EMBL/GenBank/DDBJ whole genome shotgun (WGS) entry which is preliminary data.</text>
</comment>
<evidence type="ECO:0000313" key="1">
    <source>
        <dbReference type="EMBL" id="KAJ7306239.1"/>
    </source>
</evidence>
<dbReference type="EMBL" id="JARIHO010000093">
    <property type="protein sequence ID" value="KAJ7306239.1"/>
    <property type="molecule type" value="Genomic_DNA"/>
</dbReference>
<protein>
    <submittedName>
        <fullName evidence="1">Uncharacterized protein</fullName>
    </submittedName>
</protein>
<gene>
    <name evidence="1" type="ORF">DFH08DRAFT_720860</name>
</gene>
<evidence type="ECO:0000313" key="2">
    <source>
        <dbReference type="Proteomes" id="UP001218218"/>
    </source>
</evidence>
<accession>A0AAD6Z392</accession>
<sequence length="278" mass="31486">LILLTERKYLIALAEVEQLVVQRLLELTKLGMSGVVYKLCDKISRALKTRSEAIRRAIAIYNEAGAALNPPRERLSFAQVINTTSLAEFDLLRDTHQDICQQPWTQPARREAMVLYFGIKRAKEEIQRLNVEISRLITFMVDEHVDYYSAIASTIIANPALAVELQQRWVHTTRINTSICKRLAATSRLHGFSGSLFPGTREGRDPDLRDKIPPPRWLASVLGVAQVSVIYEEPHDVDMDLVPECNNEEESELGVKELDIDEDNMAALMNHLSTFDDS</sequence>
<feature type="non-terminal residue" evidence="1">
    <location>
        <position position="1"/>
    </location>
</feature>
<proteinExistence type="predicted"/>
<dbReference type="Proteomes" id="UP001218218">
    <property type="component" value="Unassembled WGS sequence"/>
</dbReference>